<accession>A0A3N4PZ25</accession>
<feature type="domain" description="HTH araC/xylS-type" evidence="3">
    <location>
        <begin position="228"/>
        <end position="326"/>
    </location>
</feature>
<dbReference type="Pfam" id="PF12833">
    <property type="entry name" value="HTH_18"/>
    <property type="match status" value="1"/>
</dbReference>
<dbReference type="EMBL" id="RPDH01000002">
    <property type="protein sequence ID" value="RPE08940.1"/>
    <property type="molecule type" value="Genomic_DNA"/>
</dbReference>
<dbReference type="Gene3D" id="1.10.10.60">
    <property type="entry name" value="Homeodomain-like"/>
    <property type="match status" value="2"/>
</dbReference>
<dbReference type="RefSeq" id="WP_123847939.1">
    <property type="nucleotide sequence ID" value="NZ_RPDH01000002.1"/>
</dbReference>
<evidence type="ECO:0000313" key="5">
    <source>
        <dbReference type="Proteomes" id="UP000278351"/>
    </source>
</evidence>
<sequence>MAFELINDKGDSLLKSDHQIDGMKPAFSSESFDLDLPFGNVRSTQWTFDGIKAISTDSRFRAPTVFDWKGDNEVITMHFNLLGTISMFDPRLNRPFVLSANRHNLFYGKEAGGKIQTDDLHTNTFLIQFSKDAFFRIAENGNEAIKRFAGHVDAGRSAALSDTNLDIDFRIQSCINAMLHCQFNDQLKGLFYLSKAIELLVLQAETFDSALQPYPRHLKGEYDRERIIFAKDYLLEHIQNPPSLKELSKVAGMNEFKLKKGFKEIFNRTAFEYLSDVRLERAKQDLMERNKTATQIADELGYSSLHHFSNAFKKKFNVPPTKILKK</sequence>
<dbReference type="AlphaFoldDB" id="A0A3N4PZ25"/>
<proteinExistence type="predicted"/>
<dbReference type="GO" id="GO:0043565">
    <property type="term" value="F:sequence-specific DNA binding"/>
    <property type="evidence" value="ECO:0007669"/>
    <property type="project" value="InterPro"/>
</dbReference>
<keyword evidence="1" id="KW-0805">Transcription regulation</keyword>
<protein>
    <submittedName>
        <fullName evidence="4">AraC family transcriptional regulator</fullName>
    </submittedName>
</protein>
<dbReference type="SMART" id="SM00342">
    <property type="entry name" value="HTH_ARAC"/>
    <property type="match status" value="1"/>
</dbReference>
<keyword evidence="5" id="KW-1185">Reference proteome</keyword>
<evidence type="ECO:0000259" key="3">
    <source>
        <dbReference type="PROSITE" id="PS01124"/>
    </source>
</evidence>
<dbReference type="PANTHER" id="PTHR47893">
    <property type="entry name" value="REGULATORY PROTEIN PCHR"/>
    <property type="match status" value="1"/>
</dbReference>
<keyword evidence="2" id="KW-0804">Transcription</keyword>
<dbReference type="OrthoDB" id="799767at2"/>
<dbReference type="PROSITE" id="PS01124">
    <property type="entry name" value="HTH_ARAC_FAMILY_2"/>
    <property type="match status" value="1"/>
</dbReference>
<gene>
    <name evidence="4" type="ORF">EGT74_18145</name>
</gene>
<name>A0A3N4PZ25_9BACT</name>
<dbReference type="SUPFAM" id="SSF46689">
    <property type="entry name" value="Homeodomain-like"/>
    <property type="match status" value="2"/>
</dbReference>
<evidence type="ECO:0000256" key="1">
    <source>
        <dbReference type="ARBA" id="ARBA00023015"/>
    </source>
</evidence>
<evidence type="ECO:0000313" key="4">
    <source>
        <dbReference type="EMBL" id="RPE08940.1"/>
    </source>
</evidence>
<dbReference type="Proteomes" id="UP000278351">
    <property type="component" value="Unassembled WGS sequence"/>
</dbReference>
<dbReference type="PANTHER" id="PTHR47893:SF1">
    <property type="entry name" value="REGULATORY PROTEIN PCHR"/>
    <property type="match status" value="1"/>
</dbReference>
<dbReference type="InterPro" id="IPR009057">
    <property type="entry name" value="Homeodomain-like_sf"/>
</dbReference>
<comment type="caution">
    <text evidence="4">The sequence shown here is derived from an EMBL/GenBank/DDBJ whole genome shotgun (WGS) entry which is preliminary data.</text>
</comment>
<dbReference type="InterPro" id="IPR053142">
    <property type="entry name" value="PchR_regulatory_protein"/>
</dbReference>
<reference evidence="4 5" key="1">
    <citation type="submission" date="2018-11" db="EMBL/GenBank/DDBJ databases">
        <title>Chitinophaga lutea sp.nov., isolate from arsenic contaminated soil.</title>
        <authorList>
            <person name="Zong Y."/>
        </authorList>
    </citation>
    <scope>NUCLEOTIDE SEQUENCE [LARGE SCALE GENOMIC DNA]</scope>
    <source>
        <strain evidence="4 5">ZY74</strain>
    </source>
</reference>
<evidence type="ECO:0000256" key="2">
    <source>
        <dbReference type="ARBA" id="ARBA00023163"/>
    </source>
</evidence>
<dbReference type="InterPro" id="IPR018060">
    <property type="entry name" value="HTH_AraC"/>
</dbReference>
<organism evidence="4 5">
    <name type="scientific">Chitinophaga lutea</name>
    <dbReference type="NCBI Taxonomy" id="2488634"/>
    <lineage>
        <taxon>Bacteria</taxon>
        <taxon>Pseudomonadati</taxon>
        <taxon>Bacteroidota</taxon>
        <taxon>Chitinophagia</taxon>
        <taxon>Chitinophagales</taxon>
        <taxon>Chitinophagaceae</taxon>
        <taxon>Chitinophaga</taxon>
    </lineage>
</organism>
<dbReference type="GO" id="GO:0003700">
    <property type="term" value="F:DNA-binding transcription factor activity"/>
    <property type="evidence" value="ECO:0007669"/>
    <property type="project" value="InterPro"/>
</dbReference>